<reference evidence="9" key="1">
    <citation type="submission" date="2018-05" db="EMBL/GenBank/DDBJ databases">
        <authorList>
            <person name="Li Y."/>
        </authorList>
    </citation>
    <scope>NUCLEOTIDE SEQUENCE [LARGE SCALE GENOMIC DNA]</scope>
    <source>
        <strain evidence="9">3d-2-2</strain>
    </source>
</reference>
<dbReference type="PANTHER" id="PTHR43214">
    <property type="entry name" value="TWO-COMPONENT RESPONSE REGULATOR"/>
    <property type="match status" value="1"/>
</dbReference>
<sequence>MIETAVVHLLLVDDHALVRDGLRLRLGAEPGLEIMGEAESTASALSWLRVREHQGLPLPDLILTDLSMLGSDGLALIGQVHEQWPQIACMVLSMHDHVEYITQALRAGARGYLVKDGPAHEIAVAVTAVMSGQTWFSARIMARLAQAGTSVALLTQRERDVLRQIGDGLSSKQIAQKLYVSVRTIETHRCNIRRKLALDGQAELVKYAVEHRDLFEGGGTVP</sequence>
<dbReference type="SUPFAM" id="SSF52172">
    <property type="entry name" value="CheY-like"/>
    <property type="match status" value="1"/>
</dbReference>
<dbReference type="InterPro" id="IPR016032">
    <property type="entry name" value="Sig_transdc_resp-reg_C-effctor"/>
</dbReference>
<keyword evidence="2" id="KW-0805">Transcription regulation</keyword>
<gene>
    <name evidence="8" type="ORF">DD235_13145</name>
</gene>
<organism evidence="8 9">
    <name type="scientific">Corticimicrobacter populi</name>
    <dbReference type="NCBI Taxonomy" id="2175229"/>
    <lineage>
        <taxon>Bacteria</taxon>
        <taxon>Pseudomonadati</taxon>
        <taxon>Pseudomonadota</taxon>
        <taxon>Betaproteobacteria</taxon>
        <taxon>Burkholderiales</taxon>
        <taxon>Alcaligenaceae</taxon>
        <taxon>Corticimicrobacter</taxon>
    </lineage>
</organism>
<dbReference type="AlphaFoldDB" id="A0A2V1JZ05"/>
<dbReference type="PANTHER" id="PTHR43214:SF41">
    <property type="entry name" value="NITRATE_NITRITE RESPONSE REGULATOR PROTEIN NARP"/>
    <property type="match status" value="1"/>
</dbReference>
<dbReference type="Pfam" id="PF00196">
    <property type="entry name" value="GerE"/>
    <property type="match status" value="1"/>
</dbReference>
<dbReference type="PROSITE" id="PS50043">
    <property type="entry name" value="HTH_LUXR_2"/>
    <property type="match status" value="1"/>
</dbReference>
<dbReference type="Gene3D" id="3.40.50.2300">
    <property type="match status" value="1"/>
</dbReference>
<name>A0A2V1JZ05_9BURK</name>
<dbReference type="SMART" id="SM00421">
    <property type="entry name" value="HTH_LUXR"/>
    <property type="match status" value="1"/>
</dbReference>
<keyword evidence="9" id="KW-1185">Reference proteome</keyword>
<dbReference type="InterPro" id="IPR001789">
    <property type="entry name" value="Sig_transdc_resp-reg_receiver"/>
</dbReference>
<evidence type="ECO:0000256" key="1">
    <source>
        <dbReference type="ARBA" id="ARBA00022553"/>
    </source>
</evidence>
<comment type="caution">
    <text evidence="8">The sequence shown here is derived from an EMBL/GenBank/DDBJ whole genome shotgun (WGS) entry which is preliminary data.</text>
</comment>
<evidence type="ECO:0000259" key="7">
    <source>
        <dbReference type="PROSITE" id="PS50110"/>
    </source>
</evidence>
<dbReference type="InterPro" id="IPR011006">
    <property type="entry name" value="CheY-like_superfamily"/>
</dbReference>
<dbReference type="Proteomes" id="UP000245212">
    <property type="component" value="Unassembled WGS sequence"/>
</dbReference>
<dbReference type="InterPro" id="IPR000792">
    <property type="entry name" value="Tscrpt_reg_LuxR_C"/>
</dbReference>
<dbReference type="RefSeq" id="WP_109062564.1">
    <property type="nucleotide sequence ID" value="NZ_QETA01000006.1"/>
</dbReference>
<dbReference type="InterPro" id="IPR039420">
    <property type="entry name" value="WalR-like"/>
</dbReference>
<dbReference type="GO" id="GO:0006355">
    <property type="term" value="P:regulation of DNA-templated transcription"/>
    <property type="evidence" value="ECO:0007669"/>
    <property type="project" value="InterPro"/>
</dbReference>
<dbReference type="SUPFAM" id="SSF46894">
    <property type="entry name" value="C-terminal effector domain of the bipartite response regulators"/>
    <property type="match status" value="1"/>
</dbReference>
<dbReference type="GO" id="GO:0000160">
    <property type="term" value="P:phosphorelay signal transduction system"/>
    <property type="evidence" value="ECO:0007669"/>
    <property type="project" value="InterPro"/>
</dbReference>
<evidence type="ECO:0000259" key="6">
    <source>
        <dbReference type="PROSITE" id="PS50043"/>
    </source>
</evidence>
<accession>A0A2V1JZ05</accession>
<protein>
    <submittedName>
        <fullName evidence="8">DNA-binding response regulator</fullName>
    </submittedName>
</protein>
<evidence type="ECO:0000313" key="9">
    <source>
        <dbReference type="Proteomes" id="UP000245212"/>
    </source>
</evidence>
<feature type="domain" description="HTH luxR-type" evidence="6">
    <location>
        <begin position="147"/>
        <end position="212"/>
    </location>
</feature>
<keyword evidence="3 8" id="KW-0238">DNA-binding</keyword>
<dbReference type="PRINTS" id="PR00038">
    <property type="entry name" value="HTHLUXR"/>
</dbReference>
<dbReference type="SMART" id="SM00448">
    <property type="entry name" value="REC"/>
    <property type="match status" value="1"/>
</dbReference>
<evidence type="ECO:0000256" key="2">
    <source>
        <dbReference type="ARBA" id="ARBA00023015"/>
    </source>
</evidence>
<dbReference type="GO" id="GO:0003677">
    <property type="term" value="F:DNA binding"/>
    <property type="evidence" value="ECO:0007669"/>
    <property type="project" value="UniProtKB-KW"/>
</dbReference>
<dbReference type="CDD" id="cd06170">
    <property type="entry name" value="LuxR_C_like"/>
    <property type="match status" value="1"/>
</dbReference>
<feature type="modified residue" description="4-aspartylphosphate" evidence="5">
    <location>
        <position position="65"/>
    </location>
</feature>
<dbReference type="PROSITE" id="PS00622">
    <property type="entry name" value="HTH_LUXR_1"/>
    <property type="match status" value="1"/>
</dbReference>
<proteinExistence type="predicted"/>
<evidence type="ECO:0000256" key="4">
    <source>
        <dbReference type="ARBA" id="ARBA00023163"/>
    </source>
</evidence>
<evidence type="ECO:0000256" key="5">
    <source>
        <dbReference type="PROSITE-ProRule" id="PRU00169"/>
    </source>
</evidence>
<dbReference type="EMBL" id="QETA01000006">
    <property type="protein sequence ID" value="PWF21747.1"/>
    <property type="molecule type" value="Genomic_DNA"/>
</dbReference>
<evidence type="ECO:0000256" key="3">
    <source>
        <dbReference type="ARBA" id="ARBA00023125"/>
    </source>
</evidence>
<dbReference type="InterPro" id="IPR058245">
    <property type="entry name" value="NreC/VraR/RcsB-like_REC"/>
</dbReference>
<evidence type="ECO:0000313" key="8">
    <source>
        <dbReference type="EMBL" id="PWF21747.1"/>
    </source>
</evidence>
<dbReference type="PROSITE" id="PS50110">
    <property type="entry name" value="RESPONSE_REGULATORY"/>
    <property type="match status" value="1"/>
</dbReference>
<dbReference type="Pfam" id="PF00072">
    <property type="entry name" value="Response_reg"/>
    <property type="match status" value="1"/>
</dbReference>
<keyword evidence="1 5" id="KW-0597">Phosphoprotein</keyword>
<feature type="domain" description="Response regulatory" evidence="7">
    <location>
        <begin position="8"/>
        <end position="130"/>
    </location>
</feature>
<dbReference type="CDD" id="cd17535">
    <property type="entry name" value="REC_NarL-like"/>
    <property type="match status" value="1"/>
</dbReference>
<keyword evidence="4" id="KW-0804">Transcription</keyword>